<evidence type="ECO:0000256" key="10">
    <source>
        <dbReference type="HAMAP-Rule" id="MF_00118"/>
    </source>
</evidence>
<comment type="function">
    <text evidence="10">GTP hydrolase that promotes the GTP-dependent binding of aminoacyl-tRNA to the A-site of ribosomes during protein biosynthesis.</text>
</comment>
<reference evidence="12" key="1">
    <citation type="journal article" date="2003" name="Syst. Appl. Microbiol.">
        <title>Analysis of conserved non-rRNA genes of Tropheryma whipplei.</title>
        <authorList>
            <person name="Maiwald M."/>
            <person name="Lepp P.W."/>
            <person name="Relman D.A."/>
        </authorList>
    </citation>
    <scope>NUCLEOTIDE SEQUENCE</scope>
</reference>
<dbReference type="CDD" id="cd01884">
    <property type="entry name" value="EF_Tu"/>
    <property type="match status" value="1"/>
</dbReference>
<keyword evidence="2 10" id="KW-0963">Cytoplasm</keyword>
<dbReference type="InterPro" id="IPR050055">
    <property type="entry name" value="EF-Tu_GTPase"/>
</dbReference>
<evidence type="ECO:0000256" key="2">
    <source>
        <dbReference type="ARBA" id="ARBA00022490"/>
    </source>
</evidence>
<organism evidence="12">
    <name type="scientific">Tropheryma whipplei</name>
    <name type="common">Whipple's bacillus</name>
    <name type="synonym">Tropheryma whippelii</name>
    <dbReference type="NCBI Taxonomy" id="2039"/>
    <lineage>
        <taxon>Bacteria</taxon>
        <taxon>Bacillati</taxon>
        <taxon>Actinomycetota</taxon>
        <taxon>Actinomycetes</taxon>
        <taxon>Micrococcales</taxon>
        <taxon>Tropherymataceae</taxon>
        <taxon>Tropheryma</taxon>
    </lineage>
</organism>
<keyword evidence="3 10" id="KW-0547">Nucleotide-binding</keyword>
<keyword evidence="5 10" id="KW-0378">Hydrolase</keyword>
<dbReference type="FunFam" id="2.40.30.10:FF:000001">
    <property type="entry name" value="Elongation factor Tu"/>
    <property type="match status" value="1"/>
</dbReference>
<gene>
    <name evidence="10 12" type="primary">tuf</name>
</gene>
<evidence type="ECO:0000256" key="5">
    <source>
        <dbReference type="ARBA" id="ARBA00022801"/>
    </source>
</evidence>
<dbReference type="InterPro" id="IPR027417">
    <property type="entry name" value="P-loop_NTPase"/>
</dbReference>
<dbReference type="Pfam" id="PF03143">
    <property type="entry name" value="GTP_EFTU_D3"/>
    <property type="match status" value="1"/>
</dbReference>
<comment type="similarity">
    <text evidence="1 10">Belongs to the TRAFAC class translation factor GTPase superfamily. Classic translation factor GTPase family. EF-Tu/EF-1A subfamily.</text>
</comment>
<dbReference type="InterPro" id="IPR004160">
    <property type="entry name" value="Transl_elong_EFTu/EF1A_C"/>
</dbReference>
<dbReference type="FunFam" id="3.40.50.300:FF:000003">
    <property type="entry name" value="Elongation factor Tu"/>
    <property type="match status" value="1"/>
</dbReference>
<dbReference type="InterPro" id="IPR009001">
    <property type="entry name" value="Transl_elong_EF1A/Init_IF2_C"/>
</dbReference>
<dbReference type="CDD" id="cd03707">
    <property type="entry name" value="EFTU_III"/>
    <property type="match status" value="1"/>
</dbReference>
<feature type="binding site" evidence="10">
    <location>
        <begin position="84"/>
        <end position="88"/>
    </location>
    <ligand>
        <name>GTP</name>
        <dbReference type="ChEBI" id="CHEBI:37565"/>
    </ligand>
</feature>
<keyword evidence="6 10" id="KW-0460">Magnesium</keyword>
<evidence type="ECO:0000313" key="12">
    <source>
        <dbReference type="EMBL" id="AAO84495.1"/>
    </source>
</evidence>
<dbReference type="InterPro" id="IPR041709">
    <property type="entry name" value="EF-Tu_GTP-bd"/>
</dbReference>
<evidence type="ECO:0000256" key="3">
    <source>
        <dbReference type="ARBA" id="ARBA00022741"/>
    </source>
</evidence>
<dbReference type="SUPFAM" id="SSF50447">
    <property type="entry name" value="Translation proteins"/>
    <property type="match status" value="1"/>
</dbReference>
<dbReference type="SUPFAM" id="SSF52540">
    <property type="entry name" value="P-loop containing nucleoside triphosphate hydrolases"/>
    <property type="match status" value="1"/>
</dbReference>
<feature type="domain" description="Tr-type G" evidence="11">
    <location>
        <begin position="10"/>
        <end position="207"/>
    </location>
</feature>
<keyword evidence="10" id="KW-0479">Metal-binding</keyword>
<dbReference type="GO" id="GO:0003746">
    <property type="term" value="F:translation elongation factor activity"/>
    <property type="evidence" value="ECO:0007669"/>
    <property type="project" value="UniProtKB-UniRule"/>
</dbReference>
<dbReference type="InterPro" id="IPR031157">
    <property type="entry name" value="G_TR_CS"/>
</dbReference>
<dbReference type="NCBIfam" id="NF009372">
    <property type="entry name" value="PRK12735.1"/>
    <property type="match status" value="1"/>
</dbReference>
<evidence type="ECO:0000256" key="7">
    <source>
        <dbReference type="ARBA" id="ARBA00022917"/>
    </source>
</evidence>
<dbReference type="EMBL" id="AF483654">
    <property type="protein sequence ID" value="AAO84495.1"/>
    <property type="molecule type" value="Genomic_DNA"/>
</dbReference>
<dbReference type="HAMAP" id="MF_00118_B">
    <property type="entry name" value="EF_Tu_B"/>
    <property type="match status" value="1"/>
</dbReference>
<dbReference type="SUPFAM" id="SSF50465">
    <property type="entry name" value="EF-Tu/eEF-1alpha/eIF2-gamma C-terminal domain"/>
    <property type="match status" value="1"/>
</dbReference>
<comment type="subcellular location">
    <subcellularLocation>
        <location evidence="10">Cytoplasm</location>
    </subcellularLocation>
</comment>
<dbReference type="GO" id="GO:0000287">
    <property type="term" value="F:magnesium ion binding"/>
    <property type="evidence" value="ECO:0007669"/>
    <property type="project" value="UniProtKB-UniRule"/>
</dbReference>
<dbReference type="Pfam" id="PF03144">
    <property type="entry name" value="GTP_EFTU_D2"/>
    <property type="match status" value="1"/>
</dbReference>
<comment type="subunit">
    <text evidence="10">Monomer.</text>
</comment>
<keyword evidence="4 10" id="KW-0251">Elongation factor</keyword>
<dbReference type="AlphaFoldDB" id="Q84DW6"/>
<dbReference type="SMR" id="Q84DW6"/>
<dbReference type="NCBIfam" id="TIGR00485">
    <property type="entry name" value="EF-Tu"/>
    <property type="match status" value="1"/>
</dbReference>
<name>Q84DW6_TROWH</name>
<dbReference type="PROSITE" id="PS51722">
    <property type="entry name" value="G_TR_2"/>
    <property type="match status" value="1"/>
</dbReference>
<dbReference type="InterPro" id="IPR005225">
    <property type="entry name" value="Small_GTP-bd"/>
</dbReference>
<keyword evidence="8 10" id="KW-0342">GTP-binding</keyword>
<evidence type="ECO:0000256" key="1">
    <source>
        <dbReference type="ARBA" id="ARBA00007249"/>
    </source>
</evidence>
<dbReference type="PANTHER" id="PTHR43721">
    <property type="entry name" value="ELONGATION FACTOR TU-RELATED"/>
    <property type="match status" value="1"/>
</dbReference>
<sequence>MAKAKFERTKPHVNIGTIGHVDHGKTTLTAAISRVLSERLPSNTNVKQDFDAIDSAPEERQRGITINISHIEYETEKRHYAHVDAPGHADYIKNMITGAAQMDGAILVVAATDGAMAQTREHVLLAKQVGVPYLLVALNKADMVSDEEILELVELEVRELLSNHGFDGENVPVVRVSGLKALEGDQKWGDAVMELMKAVDESIPDPVRDRDKPFLMPIEDVFTITGRGTVVTGRAERGVLAVNSEVEIVGIRPTQKTTVTGIEMFRKQLDEAWAGENCGLLLRGTKREDVERGQVVVKPGSVTPHTKFEGKAYILSKDEGGRHNPFYSNYRPQFYFRTTDVTGVITLPEGTEMVMPGDTISITVDLIQPIAMEEGLGFAIREGGRTVGAGTVVKILE</sequence>
<feature type="binding site" evidence="10">
    <location>
        <position position="26"/>
    </location>
    <ligand>
        <name>Mg(2+)</name>
        <dbReference type="ChEBI" id="CHEBI:18420"/>
    </ligand>
</feature>
<protein>
    <recommendedName>
        <fullName evidence="9 10">Elongation factor Tu</fullName>
        <shortName evidence="10">EF-Tu</shortName>
        <ecNumber evidence="10">3.6.5.3</ecNumber>
    </recommendedName>
</protein>
<dbReference type="Gene3D" id="3.40.50.300">
    <property type="entry name" value="P-loop containing nucleotide triphosphate hydrolases"/>
    <property type="match status" value="1"/>
</dbReference>
<keyword evidence="7 10" id="KW-0648">Protein biosynthesis</keyword>
<dbReference type="NCBIfam" id="NF009373">
    <property type="entry name" value="PRK12736.1"/>
    <property type="match status" value="1"/>
</dbReference>
<dbReference type="InterPro" id="IPR009000">
    <property type="entry name" value="Transl_B-barrel_sf"/>
</dbReference>
<evidence type="ECO:0000256" key="9">
    <source>
        <dbReference type="ARBA" id="ARBA00029554"/>
    </source>
</evidence>
<comment type="catalytic activity">
    <reaction evidence="10">
        <text>GTP + H2O = GDP + phosphate + H(+)</text>
        <dbReference type="Rhea" id="RHEA:19669"/>
        <dbReference type="ChEBI" id="CHEBI:15377"/>
        <dbReference type="ChEBI" id="CHEBI:15378"/>
        <dbReference type="ChEBI" id="CHEBI:37565"/>
        <dbReference type="ChEBI" id="CHEBI:43474"/>
        <dbReference type="ChEBI" id="CHEBI:58189"/>
        <dbReference type="EC" id="3.6.5.3"/>
    </reaction>
</comment>
<dbReference type="CDD" id="cd03697">
    <property type="entry name" value="EFTU_II"/>
    <property type="match status" value="1"/>
</dbReference>
<dbReference type="InterPro" id="IPR000795">
    <property type="entry name" value="T_Tr_GTP-bd_dom"/>
</dbReference>
<dbReference type="Pfam" id="PF00009">
    <property type="entry name" value="GTP_EFTU"/>
    <property type="match status" value="1"/>
</dbReference>
<dbReference type="InterPro" id="IPR033720">
    <property type="entry name" value="EFTU_2"/>
</dbReference>
<dbReference type="GO" id="GO:0005829">
    <property type="term" value="C:cytosol"/>
    <property type="evidence" value="ECO:0007669"/>
    <property type="project" value="TreeGrafter"/>
</dbReference>
<feature type="binding site" evidence="10">
    <location>
        <begin position="139"/>
        <end position="142"/>
    </location>
    <ligand>
        <name>GTP</name>
        <dbReference type="ChEBI" id="CHEBI:37565"/>
    </ligand>
</feature>
<evidence type="ECO:0000256" key="6">
    <source>
        <dbReference type="ARBA" id="ARBA00022842"/>
    </source>
</evidence>
<dbReference type="InterPro" id="IPR004541">
    <property type="entry name" value="Transl_elong_EFTu/EF1A_bac/org"/>
</dbReference>
<evidence type="ECO:0000256" key="4">
    <source>
        <dbReference type="ARBA" id="ARBA00022768"/>
    </source>
</evidence>
<dbReference type="InterPro" id="IPR004161">
    <property type="entry name" value="EFTu-like_2"/>
</dbReference>
<dbReference type="GO" id="GO:0005525">
    <property type="term" value="F:GTP binding"/>
    <property type="evidence" value="ECO:0007669"/>
    <property type="project" value="UniProtKB-UniRule"/>
</dbReference>
<accession>Q84DW6</accession>
<evidence type="ECO:0000256" key="8">
    <source>
        <dbReference type="ARBA" id="ARBA00023134"/>
    </source>
</evidence>
<evidence type="ECO:0000259" key="11">
    <source>
        <dbReference type="PROSITE" id="PS51722"/>
    </source>
</evidence>
<dbReference type="Gene3D" id="2.40.30.10">
    <property type="entry name" value="Translation factors"/>
    <property type="match status" value="2"/>
</dbReference>
<dbReference type="GO" id="GO:0003924">
    <property type="term" value="F:GTPase activity"/>
    <property type="evidence" value="ECO:0007669"/>
    <property type="project" value="UniProtKB-UniRule"/>
</dbReference>
<proteinExistence type="inferred from homology"/>
<dbReference type="NCBIfam" id="TIGR00231">
    <property type="entry name" value="small_GTP"/>
    <property type="match status" value="1"/>
</dbReference>
<dbReference type="PROSITE" id="PS00301">
    <property type="entry name" value="G_TR_1"/>
    <property type="match status" value="1"/>
</dbReference>
<dbReference type="PANTHER" id="PTHR43721:SF22">
    <property type="entry name" value="ELONGATION FACTOR TU, MITOCHONDRIAL"/>
    <property type="match status" value="1"/>
</dbReference>
<dbReference type="PRINTS" id="PR00315">
    <property type="entry name" value="ELONGATNFCT"/>
</dbReference>
<feature type="binding site" evidence="10">
    <location>
        <begin position="19"/>
        <end position="26"/>
    </location>
    <ligand>
        <name>GTP</name>
        <dbReference type="ChEBI" id="CHEBI:37565"/>
    </ligand>
</feature>
<dbReference type="NCBIfam" id="NF000766">
    <property type="entry name" value="PRK00049.1"/>
    <property type="match status" value="1"/>
</dbReference>
<dbReference type="EC" id="3.6.5.3" evidence="10"/>